<sequence>GDQANSVGGKKNESVAIEIFEKRNNVKITKSGIWLDKCGFLGASPDGIIGDDTLIG</sequence>
<evidence type="ECO:0000313" key="3">
    <source>
        <dbReference type="Proteomes" id="UP001162156"/>
    </source>
</evidence>
<dbReference type="InterPro" id="IPR011604">
    <property type="entry name" value="PDDEXK-like_dom_sf"/>
</dbReference>
<evidence type="ECO:0000313" key="2">
    <source>
        <dbReference type="EMBL" id="KAJ8938913.1"/>
    </source>
</evidence>
<dbReference type="AlphaFoldDB" id="A0AAV8XK82"/>
<feature type="non-terminal residue" evidence="2">
    <location>
        <position position="1"/>
    </location>
</feature>
<feature type="domain" description="YqaJ viral recombinase" evidence="1">
    <location>
        <begin position="9"/>
        <end position="49"/>
    </location>
</feature>
<dbReference type="Pfam" id="PF09588">
    <property type="entry name" value="YqaJ"/>
    <property type="match status" value="1"/>
</dbReference>
<dbReference type="InterPro" id="IPR019080">
    <property type="entry name" value="YqaJ_viral_recombinase"/>
</dbReference>
<name>A0AAV8XK82_9CUCU</name>
<evidence type="ECO:0000259" key="1">
    <source>
        <dbReference type="Pfam" id="PF09588"/>
    </source>
</evidence>
<accession>A0AAV8XK82</accession>
<proteinExistence type="predicted"/>
<organism evidence="2 3">
    <name type="scientific">Rhamnusium bicolor</name>
    <dbReference type="NCBI Taxonomy" id="1586634"/>
    <lineage>
        <taxon>Eukaryota</taxon>
        <taxon>Metazoa</taxon>
        <taxon>Ecdysozoa</taxon>
        <taxon>Arthropoda</taxon>
        <taxon>Hexapoda</taxon>
        <taxon>Insecta</taxon>
        <taxon>Pterygota</taxon>
        <taxon>Neoptera</taxon>
        <taxon>Endopterygota</taxon>
        <taxon>Coleoptera</taxon>
        <taxon>Polyphaga</taxon>
        <taxon>Cucujiformia</taxon>
        <taxon>Chrysomeloidea</taxon>
        <taxon>Cerambycidae</taxon>
        <taxon>Lepturinae</taxon>
        <taxon>Rhagiini</taxon>
        <taxon>Rhamnusium</taxon>
    </lineage>
</organism>
<dbReference type="Proteomes" id="UP001162156">
    <property type="component" value="Unassembled WGS sequence"/>
</dbReference>
<protein>
    <recommendedName>
        <fullName evidence="1">YqaJ viral recombinase domain-containing protein</fullName>
    </recommendedName>
</protein>
<dbReference type="SUPFAM" id="SSF52980">
    <property type="entry name" value="Restriction endonuclease-like"/>
    <property type="match status" value="1"/>
</dbReference>
<dbReference type="Gene3D" id="3.90.320.10">
    <property type="match status" value="1"/>
</dbReference>
<dbReference type="GO" id="GO:0006281">
    <property type="term" value="P:DNA repair"/>
    <property type="evidence" value="ECO:0007669"/>
    <property type="project" value="UniProtKB-ARBA"/>
</dbReference>
<gene>
    <name evidence="2" type="ORF">NQ314_011289</name>
</gene>
<dbReference type="InterPro" id="IPR011335">
    <property type="entry name" value="Restrct_endonuc-II-like"/>
</dbReference>
<dbReference type="EMBL" id="JANEYF010003138">
    <property type="protein sequence ID" value="KAJ8938913.1"/>
    <property type="molecule type" value="Genomic_DNA"/>
</dbReference>
<keyword evidence="3" id="KW-1185">Reference proteome</keyword>
<reference evidence="2" key="1">
    <citation type="journal article" date="2023" name="Insect Mol. Biol.">
        <title>Genome sequencing provides insights into the evolution of gene families encoding plant cell wall-degrading enzymes in longhorned beetles.</title>
        <authorList>
            <person name="Shin N.R."/>
            <person name="Okamura Y."/>
            <person name="Kirsch R."/>
            <person name="Pauchet Y."/>
        </authorList>
    </citation>
    <scope>NUCLEOTIDE SEQUENCE</scope>
    <source>
        <strain evidence="2">RBIC_L_NR</strain>
    </source>
</reference>
<comment type="caution">
    <text evidence="2">The sequence shown here is derived from an EMBL/GenBank/DDBJ whole genome shotgun (WGS) entry which is preliminary data.</text>
</comment>